<evidence type="ECO:0000313" key="9">
    <source>
        <dbReference type="EMBL" id="NYF78787.1"/>
    </source>
</evidence>
<dbReference type="NCBIfam" id="NF006367">
    <property type="entry name" value="PRK08591.1"/>
    <property type="match status" value="1"/>
</dbReference>
<dbReference type="NCBIfam" id="TIGR00514">
    <property type="entry name" value="accC"/>
    <property type="match status" value="1"/>
</dbReference>
<dbReference type="EMBL" id="JACCCW010000001">
    <property type="protein sequence ID" value="NYF78787.1"/>
    <property type="molecule type" value="Genomic_DNA"/>
</dbReference>
<dbReference type="GO" id="GO:0005524">
    <property type="term" value="F:ATP binding"/>
    <property type="evidence" value="ECO:0007669"/>
    <property type="project" value="UniProtKB-UniRule"/>
</dbReference>
<gene>
    <name evidence="9" type="ORF">HDF17_001074</name>
</gene>
<dbReference type="SUPFAM" id="SSF56059">
    <property type="entry name" value="Glutathione synthetase ATP-binding domain-like"/>
    <property type="match status" value="1"/>
</dbReference>
<dbReference type="PROSITE" id="PS00866">
    <property type="entry name" value="CPSASE_1"/>
    <property type="match status" value="1"/>
</dbReference>
<dbReference type="FunFam" id="3.40.50.20:FF:000010">
    <property type="entry name" value="Propionyl-CoA carboxylase subunit alpha"/>
    <property type="match status" value="1"/>
</dbReference>
<dbReference type="FunFam" id="3.30.470.20:FF:000028">
    <property type="entry name" value="Methylcrotonoyl-CoA carboxylase subunit alpha, mitochondrial"/>
    <property type="match status" value="1"/>
</dbReference>
<dbReference type="EC" id="6.3.4.14" evidence="9"/>
<evidence type="ECO:0000259" key="8">
    <source>
        <dbReference type="PROSITE" id="PS50979"/>
    </source>
</evidence>
<name>A0A7Y9PF52_9BACT</name>
<evidence type="ECO:0000256" key="6">
    <source>
        <dbReference type="PROSITE-ProRule" id="PRU00409"/>
    </source>
</evidence>
<dbReference type="GO" id="GO:0004075">
    <property type="term" value="F:biotin carboxylase activity"/>
    <property type="evidence" value="ECO:0007669"/>
    <property type="project" value="UniProtKB-EC"/>
</dbReference>
<dbReference type="SMART" id="SM00878">
    <property type="entry name" value="Biotin_carb_C"/>
    <property type="match status" value="1"/>
</dbReference>
<proteinExistence type="predicted"/>
<dbReference type="Pfam" id="PF02785">
    <property type="entry name" value="Biotin_carb_C"/>
    <property type="match status" value="1"/>
</dbReference>
<dbReference type="SUPFAM" id="SSF51246">
    <property type="entry name" value="Rudiment single hybrid motif"/>
    <property type="match status" value="1"/>
</dbReference>
<dbReference type="EC" id="6.4.1.2" evidence="9"/>
<dbReference type="PROSITE" id="PS50979">
    <property type="entry name" value="BC"/>
    <property type="match status" value="1"/>
</dbReference>
<evidence type="ECO:0000256" key="2">
    <source>
        <dbReference type="ARBA" id="ARBA00022741"/>
    </source>
</evidence>
<dbReference type="PROSITE" id="PS00867">
    <property type="entry name" value="CPSASE_2"/>
    <property type="match status" value="1"/>
</dbReference>
<keyword evidence="3 6" id="KW-0067">ATP-binding</keyword>
<dbReference type="InterPro" id="IPR011761">
    <property type="entry name" value="ATP-grasp"/>
</dbReference>
<dbReference type="GO" id="GO:0003989">
    <property type="term" value="F:acetyl-CoA carboxylase activity"/>
    <property type="evidence" value="ECO:0007669"/>
    <property type="project" value="UniProtKB-EC"/>
</dbReference>
<comment type="caution">
    <text evidence="9">The sequence shown here is derived from an EMBL/GenBank/DDBJ whole genome shotgun (WGS) entry which is preliminary data.</text>
</comment>
<dbReference type="InterPro" id="IPR005479">
    <property type="entry name" value="CPAse_ATP-bd"/>
</dbReference>
<evidence type="ECO:0000256" key="5">
    <source>
        <dbReference type="ARBA" id="ARBA00023267"/>
    </source>
</evidence>
<reference evidence="9 10" key="1">
    <citation type="submission" date="2020-07" db="EMBL/GenBank/DDBJ databases">
        <title>Genomic Encyclopedia of Type Strains, Phase IV (KMG-V): Genome sequencing to study the core and pangenomes of soil and plant-associated prokaryotes.</title>
        <authorList>
            <person name="Whitman W."/>
        </authorList>
    </citation>
    <scope>NUCLEOTIDE SEQUENCE [LARGE SCALE GENOMIC DNA]</scope>
    <source>
        <strain evidence="9 10">X4EP2</strain>
    </source>
</reference>
<dbReference type="SUPFAM" id="SSF52440">
    <property type="entry name" value="PreATP-grasp domain"/>
    <property type="match status" value="1"/>
</dbReference>
<keyword evidence="4" id="KW-0460">Magnesium</keyword>
<dbReference type="AlphaFoldDB" id="A0A7Y9PF52"/>
<dbReference type="FunFam" id="3.30.1490.20:FF:000003">
    <property type="entry name" value="acetyl-CoA carboxylase isoform X1"/>
    <property type="match status" value="1"/>
</dbReference>
<dbReference type="InterPro" id="IPR011764">
    <property type="entry name" value="Biotin_carboxylation_dom"/>
</dbReference>
<dbReference type="PANTHER" id="PTHR18866:SF127">
    <property type="match status" value="1"/>
</dbReference>
<dbReference type="InterPro" id="IPR005482">
    <property type="entry name" value="Biotin_COase_C"/>
</dbReference>
<dbReference type="Pfam" id="PF00289">
    <property type="entry name" value="Biotin_carb_N"/>
    <property type="match status" value="1"/>
</dbReference>
<dbReference type="GO" id="GO:2001295">
    <property type="term" value="P:malonyl-CoA biosynthetic process"/>
    <property type="evidence" value="ECO:0007669"/>
    <property type="project" value="UniProtKB-UniPathway"/>
</dbReference>
<accession>A0A7Y9PF52</accession>
<keyword evidence="2 6" id="KW-0547">Nucleotide-binding</keyword>
<dbReference type="InterPro" id="IPR050856">
    <property type="entry name" value="Biotin_carboxylase_complex"/>
</dbReference>
<dbReference type="RefSeq" id="WP_179488512.1">
    <property type="nucleotide sequence ID" value="NZ_JACCCW010000001.1"/>
</dbReference>
<evidence type="ECO:0000256" key="4">
    <source>
        <dbReference type="ARBA" id="ARBA00022842"/>
    </source>
</evidence>
<dbReference type="InterPro" id="IPR011054">
    <property type="entry name" value="Rudment_hybrid_motif"/>
</dbReference>
<dbReference type="InterPro" id="IPR016185">
    <property type="entry name" value="PreATP-grasp_dom_sf"/>
</dbReference>
<dbReference type="Proteomes" id="UP000589520">
    <property type="component" value="Unassembled WGS sequence"/>
</dbReference>
<evidence type="ECO:0000256" key="1">
    <source>
        <dbReference type="ARBA" id="ARBA00022598"/>
    </source>
</evidence>
<dbReference type="InterPro" id="IPR004549">
    <property type="entry name" value="Acetyl_CoA_COase_biotin_COase"/>
</dbReference>
<evidence type="ECO:0000313" key="10">
    <source>
        <dbReference type="Proteomes" id="UP000589520"/>
    </source>
</evidence>
<feature type="domain" description="ATP-grasp" evidence="7">
    <location>
        <begin position="123"/>
        <end position="320"/>
    </location>
</feature>
<sequence>MRRLIQKVLVANRGEIALRVIRGCRELGIATVAVYSDADRAALHVLHADEAYRLGPSPATESYLRGDLILAIAQRVGADAIHPGYGFLSENAEFAEACKEADVIFIGPPAAAMRVLGSKTSARQAADRAQMPRVPGSVTGLASADEALLVAAEIGYPVMLKAAAGGGGKGMRAVTGADDLASAYTAASSEALRSFGSGEVYLEKLIDRPRHIEIQLMADEHGNCIYLGERECSVQRRHQKVIEEAPSAVVNDDLRRRMGEAAVRLALSAGYVNAGTVEFLVDAEENFYFLEMNTRLQVEHPVTEMVTGLDLVHMQLHIAMGEPLPLRQEEVRLRGHAVECRIYAEDPENNFFPCPGEITLLEQPGGPGIREDCAIYPGWTVPLDYDPMLSKLIAYGEDRVTAIDRMLRALDEYVVGGIRTNIGLFQRILRDEDFRAARIDTGYLERLLARPQELLPDETPEDVVAVAAAIFTALQTPAVAPVVGADESRWLQSARAEGLRR</sequence>
<dbReference type="PANTHER" id="PTHR18866">
    <property type="entry name" value="CARBOXYLASE:PYRUVATE/ACETYL-COA/PROPIONYL-COA CARBOXYLASE"/>
    <property type="match status" value="1"/>
</dbReference>
<evidence type="ECO:0000256" key="3">
    <source>
        <dbReference type="ARBA" id="ARBA00022840"/>
    </source>
</evidence>
<dbReference type="PROSITE" id="PS50975">
    <property type="entry name" value="ATP_GRASP"/>
    <property type="match status" value="1"/>
</dbReference>
<dbReference type="GO" id="GO:0046872">
    <property type="term" value="F:metal ion binding"/>
    <property type="evidence" value="ECO:0007669"/>
    <property type="project" value="InterPro"/>
</dbReference>
<keyword evidence="1 9" id="KW-0436">Ligase</keyword>
<evidence type="ECO:0000259" key="7">
    <source>
        <dbReference type="PROSITE" id="PS50975"/>
    </source>
</evidence>
<dbReference type="Gene3D" id="3.30.470.20">
    <property type="entry name" value="ATP-grasp fold, B domain"/>
    <property type="match status" value="1"/>
</dbReference>
<protein>
    <submittedName>
        <fullName evidence="9">Acetyl-CoA carboxylase biotin carboxylase subunit</fullName>
        <ecNumber evidence="9">6.3.4.14</ecNumber>
        <ecNumber evidence="9">6.4.1.2</ecNumber>
    </submittedName>
</protein>
<dbReference type="InterPro" id="IPR005481">
    <property type="entry name" value="BC-like_N"/>
</dbReference>
<feature type="domain" description="Biotin carboxylation" evidence="8">
    <location>
        <begin position="4"/>
        <end position="449"/>
    </location>
</feature>
<dbReference type="UniPathway" id="UPA00655">
    <property type="reaction ID" value="UER00711"/>
</dbReference>
<dbReference type="Pfam" id="PF02786">
    <property type="entry name" value="CPSase_L_D2"/>
    <property type="match status" value="1"/>
</dbReference>
<keyword evidence="5" id="KW-0092">Biotin</keyword>
<keyword evidence="10" id="KW-1185">Reference proteome</keyword>
<organism evidence="9 10">
    <name type="scientific">Granulicella arctica</name>
    <dbReference type="NCBI Taxonomy" id="940613"/>
    <lineage>
        <taxon>Bacteria</taxon>
        <taxon>Pseudomonadati</taxon>
        <taxon>Acidobacteriota</taxon>
        <taxon>Terriglobia</taxon>
        <taxon>Terriglobales</taxon>
        <taxon>Acidobacteriaceae</taxon>
        <taxon>Granulicella</taxon>
    </lineage>
</organism>